<dbReference type="STRING" id="1458275.AZ34_05115"/>
<reference evidence="1 2" key="1">
    <citation type="submission" date="2014-02" db="EMBL/GenBank/DDBJ databases">
        <title>Draft Genome of Hylemonella gracilis isolated from the Niagara River.</title>
        <authorList>
            <person name="Pawlowski D.R."/>
            <person name="Koudelka G.B."/>
        </authorList>
    </citation>
    <scope>NUCLEOTIDE SEQUENCE [LARGE SCALE GENOMIC DNA]</scope>
    <source>
        <strain evidence="1 2">Niagara R</strain>
    </source>
</reference>
<dbReference type="eggNOG" id="ENOG502ZVS6">
    <property type="taxonomic scope" value="Bacteria"/>
</dbReference>
<proteinExistence type="predicted"/>
<gene>
    <name evidence="1" type="ORF">AZ34_05115</name>
</gene>
<dbReference type="OrthoDB" id="8914116at2"/>
<name>A0A016XG23_9BURK</name>
<accession>A0A016XG23</accession>
<sequence>MHRRRRRVLVQEQQQLLQRNAELRVALSLQSQVLKPTLALADQLRAGLQWLGRHPVGPMLALALLLLKRPSRTLRGLSRVVLIAQLLSRGWHGLRGLWTRQVAR</sequence>
<dbReference type="RefSeq" id="WP_035605471.1">
    <property type="nucleotide sequence ID" value="NZ_JEMG01000001.1"/>
</dbReference>
<evidence type="ECO:0000313" key="2">
    <source>
        <dbReference type="Proteomes" id="UP000023268"/>
    </source>
</evidence>
<comment type="caution">
    <text evidence="1">The sequence shown here is derived from an EMBL/GenBank/DDBJ whole genome shotgun (WGS) entry which is preliminary data.</text>
</comment>
<dbReference type="EMBL" id="JEMG01000001">
    <property type="protein sequence ID" value="EYC50502.1"/>
    <property type="molecule type" value="Genomic_DNA"/>
</dbReference>
<dbReference type="Pfam" id="PF13997">
    <property type="entry name" value="YqjK"/>
    <property type="match status" value="1"/>
</dbReference>
<protein>
    <submittedName>
        <fullName evidence="1">Membrane protein</fullName>
    </submittedName>
</protein>
<organism evidence="1 2">
    <name type="scientific">Hylemonella gracilis str. Niagara R</name>
    <dbReference type="NCBI Taxonomy" id="1458275"/>
    <lineage>
        <taxon>Bacteria</taxon>
        <taxon>Pseudomonadati</taxon>
        <taxon>Pseudomonadota</taxon>
        <taxon>Betaproteobacteria</taxon>
        <taxon>Burkholderiales</taxon>
        <taxon>Comamonadaceae</taxon>
        <taxon>Hylemonella</taxon>
    </lineage>
</organism>
<dbReference type="AlphaFoldDB" id="A0A016XG23"/>
<dbReference type="InterPro" id="IPR025612">
    <property type="entry name" value="YqjK"/>
</dbReference>
<evidence type="ECO:0000313" key="1">
    <source>
        <dbReference type="EMBL" id="EYC50502.1"/>
    </source>
</evidence>
<dbReference type="Proteomes" id="UP000023268">
    <property type="component" value="Unassembled WGS sequence"/>
</dbReference>